<protein>
    <submittedName>
        <fullName evidence="2">Uncharacterized protein</fullName>
    </submittedName>
</protein>
<dbReference type="RefSeq" id="WP_234239761.1">
    <property type="nucleotide sequence ID" value="NZ_JABFTS010000005.1"/>
</dbReference>
<keyword evidence="1" id="KW-1133">Transmembrane helix</keyword>
<accession>A0AAW4YXA4</accession>
<keyword evidence="1" id="KW-0472">Membrane</keyword>
<dbReference type="EMBL" id="JABFTS010000005">
    <property type="protein sequence ID" value="MCE8052293.1"/>
    <property type="molecule type" value="Genomic_DNA"/>
</dbReference>
<comment type="caution">
    <text evidence="2">The sequence shown here is derived from an EMBL/GenBank/DDBJ whole genome shotgun (WGS) entry which is preliminary data.</text>
</comment>
<evidence type="ECO:0000313" key="3">
    <source>
        <dbReference type="Proteomes" id="UP001320178"/>
    </source>
</evidence>
<reference evidence="2" key="2">
    <citation type="journal article" date="2021" name="Front. Microbiol.">
        <title>Aerobic Denitrification and Heterotrophic Sulfur Oxidation in the Genus Halomonas Revealed by Six Novel Species Characterizations and Genome-Based Analysis.</title>
        <authorList>
            <person name="Wang L."/>
            <person name="Shao Z."/>
        </authorList>
    </citation>
    <scope>NUCLEOTIDE SEQUENCE</scope>
    <source>
        <strain evidence="2">MCCC 1A05776</strain>
    </source>
</reference>
<proteinExistence type="predicted"/>
<dbReference type="Proteomes" id="UP001320178">
    <property type="component" value="Unassembled WGS sequence"/>
</dbReference>
<gene>
    <name evidence="2" type="ORF">HOP61_13360</name>
</gene>
<reference evidence="2" key="1">
    <citation type="submission" date="2020-05" db="EMBL/GenBank/DDBJ databases">
        <authorList>
            <person name="Wang L."/>
            <person name="Shao Z."/>
        </authorList>
    </citation>
    <scope>NUCLEOTIDE SEQUENCE</scope>
    <source>
        <strain evidence="2">MCCC 1A05776</strain>
    </source>
</reference>
<dbReference type="AlphaFoldDB" id="A0AAW4YXA4"/>
<evidence type="ECO:0000313" key="2">
    <source>
        <dbReference type="EMBL" id="MCE8052293.1"/>
    </source>
</evidence>
<evidence type="ECO:0000256" key="1">
    <source>
        <dbReference type="SAM" id="Phobius"/>
    </source>
</evidence>
<organism evidence="2 3">
    <name type="scientific">Billgrantia desiderata</name>
    <dbReference type="NCBI Taxonomy" id="52021"/>
    <lineage>
        <taxon>Bacteria</taxon>
        <taxon>Pseudomonadati</taxon>
        <taxon>Pseudomonadota</taxon>
        <taxon>Gammaproteobacteria</taxon>
        <taxon>Oceanospirillales</taxon>
        <taxon>Halomonadaceae</taxon>
        <taxon>Billgrantia</taxon>
    </lineage>
</organism>
<name>A0AAW4YXA4_9GAMM</name>
<sequence length="113" mass="12377">MLEFFGITTAYLVAAIIAACVRLLVLSKQPPPPRPTLYEMFRQAALTFIFVAAAEPVALLVSIDAAYATVVGIAVALHGTDQVACYIKKTARILLPNFINKKLDEIIEDEKKK</sequence>
<feature type="transmembrane region" description="Helical" evidence="1">
    <location>
        <begin position="6"/>
        <end position="25"/>
    </location>
</feature>
<keyword evidence="1" id="KW-0812">Transmembrane</keyword>
<feature type="transmembrane region" description="Helical" evidence="1">
    <location>
        <begin position="46"/>
        <end position="77"/>
    </location>
</feature>